<keyword evidence="1" id="KW-1133">Transmembrane helix</keyword>
<protein>
    <submittedName>
        <fullName evidence="2">Neutral ceramidase superfamily lipid hydrolase</fullName>
    </submittedName>
</protein>
<keyword evidence="3" id="KW-1185">Reference proteome</keyword>
<sequence>MKKGWHLMKVELAYMPLKRWIYLLATACIAGISMGLIVPMLLENAMERSLHFLVGFFMFCLWFMYPTMVIRGDAYRTKDPHAKMVVPDIYILLQLMPLAHKEKAWNRLLSMLLFVLLFNGFAYAVAAVTMIIDGTISTIGLETLVYSAIGWLLLSSFSGLLFVISEPESRQYRHRDMGIFLMALLPFIAVFALIGWLTDLWFFGIFLEGIVSMPLMTVVILAVLLIAGVRVSIKYLERTFAKVDYYV</sequence>
<keyword evidence="1" id="KW-0812">Transmembrane</keyword>
<feature type="transmembrane region" description="Helical" evidence="1">
    <location>
        <begin position="20"/>
        <end position="42"/>
    </location>
</feature>
<accession>A0ABS2SZE6</accession>
<evidence type="ECO:0000313" key="3">
    <source>
        <dbReference type="Proteomes" id="UP001179280"/>
    </source>
</evidence>
<gene>
    <name evidence="2" type="ORF">JOC54_003879</name>
</gene>
<evidence type="ECO:0000256" key="1">
    <source>
        <dbReference type="SAM" id="Phobius"/>
    </source>
</evidence>
<keyword evidence="2" id="KW-0378">Hydrolase</keyword>
<feature type="transmembrane region" description="Helical" evidence="1">
    <location>
        <begin position="144"/>
        <end position="165"/>
    </location>
</feature>
<dbReference type="RefSeq" id="WP_204468259.1">
    <property type="nucleotide sequence ID" value="NZ_JAFBCV010000015.1"/>
</dbReference>
<dbReference type="EMBL" id="JAFBCV010000015">
    <property type="protein sequence ID" value="MBM7840586.1"/>
    <property type="molecule type" value="Genomic_DNA"/>
</dbReference>
<keyword evidence="1" id="KW-0472">Membrane</keyword>
<name>A0ABS2SZE6_9BACI</name>
<organism evidence="2 3">
    <name type="scientific">Shouchella xiaoxiensis</name>
    <dbReference type="NCBI Taxonomy" id="766895"/>
    <lineage>
        <taxon>Bacteria</taxon>
        <taxon>Bacillati</taxon>
        <taxon>Bacillota</taxon>
        <taxon>Bacilli</taxon>
        <taxon>Bacillales</taxon>
        <taxon>Bacillaceae</taxon>
        <taxon>Shouchella</taxon>
    </lineage>
</organism>
<feature type="transmembrane region" description="Helical" evidence="1">
    <location>
        <begin position="48"/>
        <end position="68"/>
    </location>
</feature>
<dbReference type="GO" id="GO:0016787">
    <property type="term" value="F:hydrolase activity"/>
    <property type="evidence" value="ECO:0007669"/>
    <property type="project" value="UniProtKB-KW"/>
</dbReference>
<comment type="caution">
    <text evidence="2">The sequence shown here is derived from an EMBL/GenBank/DDBJ whole genome shotgun (WGS) entry which is preliminary data.</text>
</comment>
<reference evidence="2" key="1">
    <citation type="submission" date="2021-01" db="EMBL/GenBank/DDBJ databases">
        <title>Genomic Encyclopedia of Type Strains, Phase IV (KMG-IV): sequencing the most valuable type-strain genomes for metagenomic binning, comparative biology and taxonomic classification.</title>
        <authorList>
            <person name="Goeker M."/>
        </authorList>
    </citation>
    <scope>NUCLEOTIDE SEQUENCE</scope>
    <source>
        <strain evidence="2">DSM 21943</strain>
    </source>
</reference>
<feature type="transmembrane region" description="Helical" evidence="1">
    <location>
        <begin position="203"/>
        <end position="229"/>
    </location>
</feature>
<proteinExistence type="predicted"/>
<feature type="transmembrane region" description="Helical" evidence="1">
    <location>
        <begin position="108"/>
        <end position="132"/>
    </location>
</feature>
<feature type="transmembrane region" description="Helical" evidence="1">
    <location>
        <begin position="177"/>
        <end position="197"/>
    </location>
</feature>
<dbReference type="Proteomes" id="UP001179280">
    <property type="component" value="Unassembled WGS sequence"/>
</dbReference>
<evidence type="ECO:0000313" key="2">
    <source>
        <dbReference type="EMBL" id="MBM7840586.1"/>
    </source>
</evidence>